<dbReference type="AlphaFoldDB" id="S3J1E9"/>
<reference evidence="1 2" key="1">
    <citation type="submission" date="2013-04" db="EMBL/GenBank/DDBJ databases">
        <authorList>
            <person name="Weinstock G."/>
            <person name="Sodergren E."/>
            <person name="Lobos E.A."/>
            <person name="Fulton L."/>
            <person name="Fulton R."/>
            <person name="Courtney L."/>
            <person name="Fronick C."/>
            <person name="O'Laughlin M."/>
            <person name="Godfrey J."/>
            <person name="Wilson R.M."/>
            <person name="Miner T."/>
            <person name="Farmer C."/>
            <person name="Delehaunty K."/>
            <person name="Cordes M."/>
            <person name="Minx P."/>
            <person name="Tomlinson C."/>
            <person name="Chen J."/>
            <person name="Wollam A."/>
            <person name="Pepin K.H."/>
            <person name="Palsikar V.B."/>
            <person name="Zhang X."/>
            <person name="Suruliraj S."/>
            <person name="Perna N.T."/>
            <person name="Plunkett G."/>
            <person name="Warren W."/>
            <person name="Mitreva M."/>
            <person name="Mardis E.R."/>
            <person name="Wilson R.K."/>
        </authorList>
    </citation>
    <scope>NUCLEOTIDE SEQUENCE [LARGE SCALE GENOMIC DNA]</scope>
    <source>
        <strain evidence="1 2">DSM 4568</strain>
    </source>
</reference>
<protein>
    <submittedName>
        <fullName evidence="1">Uncharacterized protein</fullName>
    </submittedName>
</protein>
<evidence type="ECO:0000313" key="2">
    <source>
        <dbReference type="Proteomes" id="UP000014585"/>
    </source>
</evidence>
<dbReference type="Pfam" id="PF23505">
    <property type="entry name" value="YqgG"/>
    <property type="match status" value="1"/>
</dbReference>
<dbReference type="Proteomes" id="UP000014585">
    <property type="component" value="Unassembled WGS sequence"/>
</dbReference>
<dbReference type="InterPro" id="IPR057800">
    <property type="entry name" value="YqgG-like"/>
</dbReference>
<dbReference type="HOGENOM" id="CLU_3167978_0_0_6"/>
<comment type="caution">
    <text evidence="1">The sequence shown here is derived from an EMBL/GenBank/DDBJ whole genome shotgun (WGS) entry which is preliminary data.</text>
</comment>
<proteinExistence type="predicted"/>
<organism evidence="1 2">
    <name type="scientific">Cedecea davisae DSM 4568</name>
    <dbReference type="NCBI Taxonomy" id="566551"/>
    <lineage>
        <taxon>Bacteria</taxon>
        <taxon>Pseudomonadati</taxon>
        <taxon>Pseudomonadota</taxon>
        <taxon>Gammaproteobacteria</taxon>
        <taxon>Enterobacterales</taxon>
        <taxon>Enterobacteriaceae</taxon>
        <taxon>Cedecea</taxon>
    </lineage>
</organism>
<accession>S3J1E9</accession>
<dbReference type="EMBL" id="ATDT01000033">
    <property type="protein sequence ID" value="EPF13752.1"/>
    <property type="molecule type" value="Genomic_DNA"/>
</dbReference>
<sequence>MNRRLSNNLACRPGVRMLLAACISCFQPCRCCTHLGASQDPRAGV</sequence>
<dbReference type="RefSeq" id="WP_016538155.1">
    <property type="nucleotide sequence ID" value="NZ_KE161030.1"/>
</dbReference>
<evidence type="ECO:0000313" key="1">
    <source>
        <dbReference type="EMBL" id="EPF13752.1"/>
    </source>
</evidence>
<name>S3J1E9_9ENTR</name>
<gene>
    <name evidence="1" type="ORF">HMPREF0201_03944</name>
</gene>